<dbReference type="Gene3D" id="1.20.1580.10">
    <property type="entry name" value="ABC transporter ATPase like domain"/>
    <property type="match status" value="2"/>
</dbReference>
<keyword evidence="9" id="KW-0862">Zinc</keyword>
<keyword evidence="8" id="KW-0863">Zinc-finger</keyword>
<evidence type="ECO:0000313" key="18">
    <source>
        <dbReference type="EMBL" id="AKP68290.1"/>
    </source>
</evidence>
<evidence type="ECO:0000256" key="2">
    <source>
        <dbReference type="ARBA" id="ARBA00022490"/>
    </source>
</evidence>
<dbReference type="InterPro" id="IPR017871">
    <property type="entry name" value="ABC_transporter-like_CS"/>
</dbReference>
<evidence type="ECO:0000256" key="13">
    <source>
        <dbReference type="ARBA" id="ARBA00023204"/>
    </source>
</evidence>
<dbReference type="GO" id="GO:0016887">
    <property type="term" value="F:ATP hydrolysis activity"/>
    <property type="evidence" value="ECO:0007669"/>
    <property type="project" value="InterPro"/>
</dbReference>
<dbReference type="InterPro" id="IPR003439">
    <property type="entry name" value="ABC_transporter-like_ATP-bd"/>
</dbReference>
<keyword evidence="5" id="KW-0547">Nucleotide-binding</keyword>
<dbReference type="KEGG" id="lgn:ABM34_12575"/>
<comment type="similarity">
    <text evidence="14">Belongs to the ABC transporter superfamily. UvrA family.</text>
</comment>
<feature type="domain" description="ABC transporter" evidence="17">
    <location>
        <begin position="185"/>
        <end position="496"/>
    </location>
</feature>
<evidence type="ECO:0000256" key="11">
    <source>
        <dbReference type="ARBA" id="ARBA00022881"/>
    </source>
</evidence>
<feature type="domain" description="ABC transporter" evidence="17">
    <location>
        <begin position="505"/>
        <end position="836"/>
    </location>
</feature>
<evidence type="ECO:0000256" key="14">
    <source>
        <dbReference type="ARBA" id="ARBA00038000"/>
    </source>
</evidence>
<evidence type="ECO:0000256" key="3">
    <source>
        <dbReference type="ARBA" id="ARBA00022723"/>
    </source>
</evidence>
<dbReference type="PROSITE" id="PS00211">
    <property type="entry name" value="ABC_TRANSPORTER_1"/>
    <property type="match status" value="1"/>
</dbReference>
<evidence type="ECO:0000256" key="1">
    <source>
        <dbReference type="ARBA" id="ARBA00004496"/>
    </source>
</evidence>
<dbReference type="GO" id="GO:0008270">
    <property type="term" value="F:zinc ion binding"/>
    <property type="evidence" value="ECO:0007669"/>
    <property type="project" value="UniProtKB-KW"/>
</dbReference>
<keyword evidence="12" id="KW-0238">DNA-binding</keyword>
<sequence length="845" mass="92636">MGIRHKNYIPDNIEVRGANANNLKNLDIDIPLNSFVAITGVSGSGKSSLAMDTIYSEGARKYLNALSTYTRRRIAQVGRSDVREIKNLPSTIALRQRPTVPGVRSTVGTMTESLNILRLMFSRLASVECPNGHRLDPTLKISEVMDLSPSDDGMGVMTCPTCGVKFMVFGAEDFAFNSTGACPTCEGTGVTKELEQSKIIPDENLSIKDGAIRSWRLPGRSLQQPLAEKLGVRLDVPFKDLTAKEKDIILHGKGVKRELIVPTSSGKAFKLNSLYENAFAAVEHSLKSAKNENTLKRLSRFYDVKPCPTCHGSRFDPKLFTNQLVGKNIAEVSEFTISELQKFAQQILDWLPEEMQSLGKNLVNELLDLLTPIDDLGLNYLSLTRAGNSLSTGELQRIQLARTIRNQMTGVLYVLDEPSVGLHAANVNGLIKILKELVRLGNSLIVVDHDTSIIAAADYVIEIGPDSGADGGNVITQGTVDEIKQNSDSVIEPYLTGTGDIISYHPSKDIFEKGEISVGINDRFNIHNMKAKFAKERLNLVSGMSGSGKTTLIFDSLIPALKHEIDGDPLPSYVNEIDSGNIKNVVTVDSVPIGKNVRSTVGTYTKVFDEIRKLFAKTDAAKAKHYTASHFSYNNKEGACPNCGGTGVITLDIQYLPDMVETCPVCGGKRFKPEILEIKWNGKNLAEILDMSVKEALPFFKDDSRIHNILEVLDNIGLSYLKLGESTPTLSGGEAQRLKLVTYMKKNQKNQLFIFDEPSVGLHPKDVSVLIDVMDQLIENHATVIVIEHDLDLISNADYINDLGPEGGINGGKIIATGTPKDICYNKESVTGKYLKQHLNLFGLL</sequence>
<reference evidence="19" key="1">
    <citation type="submission" date="2015-07" db="EMBL/GenBank/DDBJ databases">
        <title>Lactobacillus ginsenosidimutans/EMML 3141/ whole genome sequencing.</title>
        <authorList>
            <person name="Kim M.K."/>
            <person name="Im W.-T."/>
            <person name="Srinivasan S."/>
            <person name="Lee J.-J."/>
        </authorList>
    </citation>
    <scope>NUCLEOTIDE SEQUENCE [LARGE SCALE GENOMIC DNA]</scope>
    <source>
        <strain evidence="19">EMML 3041</strain>
    </source>
</reference>
<keyword evidence="19" id="KW-1185">Reference proteome</keyword>
<dbReference type="PATRIC" id="fig|1007676.4.peg.2545"/>
<dbReference type="GO" id="GO:0005737">
    <property type="term" value="C:cytoplasm"/>
    <property type="evidence" value="ECO:0007669"/>
    <property type="project" value="UniProtKB-SubCell"/>
</dbReference>
<keyword evidence="6" id="KW-0227">DNA damage</keyword>
<dbReference type="Gene3D" id="3.40.50.300">
    <property type="entry name" value="P-loop containing nucleotide triphosphate hydrolases"/>
    <property type="match status" value="2"/>
</dbReference>
<dbReference type="GO" id="GO:0006281">
    <property type="term" value="P:DNA repair"/>
    <property type="evidence" value="ECO:0007669"/>
    <property type="project" value="UniProtKB-KW"/>
</dbReference>
<dbReference type="RefSeq" id="WP_048706212.1">
    <property type="nucleotide sequence ID" value="NZ_CP012034.1"/>
</dbReference>
<dbReference type="GO" id="GO:0003677">
    <property type="term" value="F:DNA binding"/>
    <property type="evidence" value="ECO:0007669"/>
    <property type="project" value="UniProtKB-KW"/>
</dbReference>
<evidence type="ECO:0000256" key="9">
    <source>
        <dbReference type="ARBA" id="ARBA00022833"/>
    </source>
</evidence>
<evidence type="ECO:0000256" key="16">
    <source>
        <dbReference type="ARBA" id="ARBA00042156"/>
    </source>
</evidence>
<dbReference type="Pfam" id="PF00005">
    <property type="entry name" value="ABC_tran"/>
    <property type="match status" value="1"/>
</dbReference>
<evidence type="ECO:0000256" key="8">
    <source>
        <dbReference type="ARBA" id="ARBA00022771"/>
    </source>
</evidence>
<protein>
    <recommendedName>
        <fullName evidence="15">UvrABC system protein A</fullName>
    </recommendedName>
    <alternativeName>
        <fullName evidence="16">Excinuclease ABC subunit A</fullName>
    </alternativeName>
</protein>
<keyword evidence="13" id="KW-0234">DNA repair</keyword>
<dbReference type="SUPFAM" id="SSF52540">
    <property type="entry name" value="P-loop containing nucleoside triphosphate hydrolases"/>
    <property type="match status" value="2"/>
</dbReference>
<dbReference type="STRING" id="1007676.ABM34_12575"/>
<dbReference type="OrthoDB" id="9809851at2"/>
<dbReference type="Pfam" id="PF17755">
    <property type="entry name" value="UvrA_DNA-bind"/>
    <property type="match status" value="1"/>
</dbReference>
<evidence type="ECO:0000256" key="6">
    <source>
        <dbReference type="ARBA" id="ARBA00022763"/>
    </source>
</evidence>
<accession>A0A0H4R3E0</accession>
<proteinExistence type="inferred from homology"/>
<evidence type="ECO:0000256" key="7">
    <source>
        <dbReference type="ARBA" id="ARBA00022769"/>
    </source>
</evidence>
<organism evidence="18 19">
    <name type="scientific">Companilactobacillus ginsenosidimutans</name>
    <dbReference type="NCBI Taxonomy" id="1007676"/>
    <lineage>
        <taxon>Bacteria</taxon>
        <taxon>Bacillati</taxon>
        <taxon>Bacillota</taxon>
        <taxon>Bacilli</taxon>
        <taxon>Lactobacillales</taxon>
        <taxon>Lactobacillaceae</taxon>
        <taxon>Companilactobacillus</taxon>
    </lineage>
</organism>
<keyword evidence="2" id="KW-0963">Cytoplasm</keyword>
<evidence type="ECO:0000313" key="19">
    <source>
        <dbReference type="Proteomes" id="UP000036106"/>
    </source>
</evidence>
<evidence type="ECO:0000256" key="5">
    <source>
        <dbReference type="ARBA" id="ARBA00022741"/>
    </source>
</evidence>
<dbReference type="PROSITE" id="PS50893">
    <property type="entry name" value="ABC_TRANSPORTER_2"/>
    <property type="match status" value="2"/>
</dbReference>
<evidence type="ECO:0000256" key="4">
    <source>
        <dbReference type="ARBA" id="ARBA00022737"/>
    </source>
</evidence>
<dbReference type="GO" id="GO:0005524">
    <property type="term" value="F:ATP binding"/>
    <property type="evidence" value="ECO:0007669"/>
    <property type="project" value="UniProtKB-KW"/>
</dbReference>
<evidence type="ECO:0000256" key="10">
    <source>
        <dbReference type="ARBA" id="ARBA00022840"/>
    </source>
</evidence>
<keyword evidence="10" id="KW-0067">ATP-binding</keyword>
<evidence type="ECO:0000259" key="17">
    <source>
        <dbReference type="PROSITE" id="PS50893"/>
    </source>
</evidence>
<dbReference type="GO" id="GO:0004518">
    <property type="term" value="F:nuclease activity"/>
    <property type="evidence" value="ECO:0007669"/>
    <property type="project" value="UniProtKB-KW"/>
</dbReference>
<keyword evidence="7" id="KW-0228">DNA excision</keyword>
<name>A0A0H4R3E0_9LACO</name>
<dbReference type="AlphaFoldDB" id="A0A0H4R3E0"/>
<keyword evidence="11" id="KW-0267">Excision nuclease</keyword>
<keyword evidence="4" id="KW-0677">Repeat</keyword>
<evidence type="ECO:0000256" key="15">
    <source>
        <dbReference type="ARBA" id="ARBA00039316"/>
    </source>
</evidence>
<dbReference type="PANTHER" id="PTHR43152:SF3">
    <property type="entry name" value="UVRABC SYSTEM PROTEIN A"/>
    <property type="match status" value="1"/>
</dbReference>
<comment type="subcellular location">
    <subcellularLocation>
        <location evidence="1">Cytoplasm</location>
    </subcellularLocation>
</comment>
<gene>
    <name evidence="18" type="ORF">ABM34_12575</name>
</gene>
<dbReference type="InterPro" id="IPR041552">
    <property type="entry name" value="UvrA_DNA-bd"/>
</dbReference>
<dbReference type="Proteomes" id="UP000036106">
    <property type="component" value="Chromosome"/>
</dbReference>
<dbReference type="InterPro" id="IPR027417">
    <property type="entry name" value="P-loop_NTPase"/>
</dbReference>
<dbReference type="EMBL" id="CP012034">
    <property type="protein sequence ID" value="AKP68290.1"/>
    <property type="molecule type" value="Genomic_DNA"/>
</dbReference>
<dbReference type="PANTHER" id="PTHR43152">
    <property type="entry name" value="UVRABC SYSTEM PROTEIN A"/>
    <property type="match status" value="1"/>
</dbReference>
<dbReference type="Gene3D" id="1.10.8.280">
    <property type="entry name" value="ABC transporter ATPase domain-like"/>
    <property type="match status" value="1"/>
</dbReference>
<keyword evidence="3" id="KW-0479">Metal-binding</keyword>
<evidence type="ECO:0000256" key="12">
    <source>
        <dbReference type="ARBA" id="ARBA00023125"/>
    </source>
</evidence>